<accession>A0A0D3H750</accession>
<sequence>MLARLCRRGKASCRRRSGGGAAAGGKHAGGATAVSRARRFPPSRACVSSPLFPHGRNISRAIKRAEVEATPVTRKSPEKLLKFRLLEPMTVPSF</sequence>
<organism evidence="2">
    <name type="scientific">Oryza barthii</name>
    <dbReference type="NCBI Taxonomy" id="65489"/>
    <lineage>
        <taxon>Eukaryota</taxon>
        <taxon>Viridiplantae</taxon>
        <taxon>Streptophyta</taxon>
        <taxon>Embryophyta</taxon>
        <taxon>Tracheophyta</taxon>
        <taxon>Spermatophyta</taxon>
        <taxon>Magnoliopsida</taxon>
        <taxon>Liliopsida</taxon>
        <taxon>Poales</taxon>
        <taxon>Poaceae</taxon>
        <taxon>BOP clade</taxon>
        <taxon>Oryzoideae</taxon>
        <taxon>Oryzeae</taxon>
        <taxon>Oryzinae</taxon>
        <taxon>Oryza</taxon>
    </lineage>
</organism>
<evidence type="ECO:0000313" key="3">
    <source>
        <dbReference type="Proteomes" id="UP000026960"/>
    </source>
</evidence>
<protein>
    <submittedName>
        <fullName evidence="2">Uncharacterized protein</fullName>
    </submittedName>
</protein>
<dbReference type="HOGENOM" id="CLU_2389681_0_0_1"/>
<reference evidence="2" key="2">
    <citation type="submission" date="2015-03" db="UniProtKB">
        <authorList>
            <consortium name="EnsemblPlants"/>
        </authorList>
    </citation>
    <scope>IDENTIFICATION</scope>
</reference>
<evidence type="ECO:0000256" key="1">
    <source>
        <dbReference type="SAM" id="MobiDB-lite"/>
    </source>
</evidence>
<feature type="region of interest" description="Disordered" evidence="1">
    <location>
        <begin position="1"/>
        <end position="37"/>
    </location>
</feature>
<name>A0A0D3H750_9ORYZ</name>
<dbReference type="PaxDb" id="65489-OBART09G11130.1"/>
<keyword evidence="3" id="KW-1185">Reference proteome</keyword>
<evidence type="ECO:0000313" key="2">
    <source>
        <dbReference type="EnsemblPlants" id="OBART09G11130.1"/>
    </source>
</evidence>
<feature type="compositionally biased region" description="Basic residues" evidence="1">
    <location>
        <begin position="1"/>
        <end position="17"/>
    </location>
</feature>
<dbReference type="EnsemblPlants" id="OBART09G11130.1">
    <property type="protein sequence ID" value="OBART09G11130.1"/>
    <property type="gene ID" value="OBART09G11130"/>
</dbReference>
<dbReference type="AlphaFoldDB" id="A0A0D3H750"/>
<dbReference type="Gramene" id="OBART09G11130.1">
    <property type="protein sequence ID" value="OBART09G11130.1"/>
    <property type="gene ID" value="OBART09G11130"/>
</dbReference>
<feature type="compositionally biased region" description="Gly residues" evidence="1">
    <location>
        <begin position="18"/>
        <end position="28"/>
    </location>
</feature>
<dbReference type="Proteomes" id="UP000026960">
    <property type="component" value="Chromosome 9"/>
</dbReference>
<reference evidence="2" key="1">
    <citation type="journal article" date="2009" name="Rice">
        <title>De Novo Next Generation Sequencing of Plant Genomes.</title>
        <authorList>
            <person name="Rounsley S."/>
            <person name="Marri P.R."/>
            <person name="Yu Y."/>
            <person name="He R."/>
            <person name="Sisneros N."/>
            <person name="Goicoechea J.L."/>
            <person name="Lee S.J."/>
            <person name="Angelova A."/>
            <person name="Kudrna D."/>
            <person name="Luo M."/>
            <person name="Affourtit J."/>
            <person name="Desany B."/>
            <person name="Knight J."/>
            <person name="Niazi F."/>
            <person name="Egholm M."/>
            <person name="Wing R.A."/>
        </authorList>
    </citation>
    <scope>NUCLEOTIDE SEQUENCE [LARGE SCALE GENOMIC DNA]</scope>
    <source>
        <strain evidence="2">cv. IRGC 105608</strain>
    </source>
</reference>
<proteinExistence type="predicted"/>